<dbReference type="InterPro" id="IPR012337">
    <property type="entry name" value="RNaseH-like_sf"/>
</dbReference>
<evidence type="ECO:0000256" key="1">
    <source>
        <dbReference type="ARBA" id="ARBA00022723"/>
    </source>
</evidence>
<keyword evidence="1" id="KW-0479">Metal-binding</keyword>
<keyword evidence="3" id="KW-0464">Manganese</keyword>
<gene>
    <name evidence="7" type="ORF">U9M48_034944</name>
</gene>
<dbReference type="GO" id="GO:0004730">
    <property type="term" value="F:pseudouridylate synthase activity"/>
    <property type="evidence" value="ECO:0007669"/>
    <property type="project" value="InterPro"/>
</dbReference>
<dbReference type="Pfam" id="PF05699">
    <property type="entry name" value="Dimer_Tnp_hAT"/>
    <property type="match status" value="1"/>
</dbReference>
<accession>A0AAQ3X7U5</accession>
<evidence type="ECO:0000256" key="5">
    <source>
        <dbReference type="ARBA" id="ARBA00023295"/>
    </source>
</evidence>
<keyword evidence="4" id="KW-0456">Lyase</keyword>
<dbReference type="EMBL" id="CP144752">
    <property type="protein sequence ID" value="WVZ88420.1"/>
    <property type="molecule type" value="Genomic_DNA"/>
</dbReference>
<dbReference type="Pfam" id="PF04227">
    <property type="entry name" value="Indigoidine_A"/>
    <property type="match status" value="1"/>
</dbReference>
<dbReference type="SUPFAM" id="SSF53098">
    <property type="entry name" value="Ribonuclease H-like"/>
    <property type="match status" value="1"/>
</dbReference>
<name>A0AAQ3X7U5_PASNO</name>
<dbReference type="SUPFAM" id="SSF110581">
    <property type="entry name" value="Indigoidine synthase A-like"/>
    <property type="match status" value="1"/>
</dbReference>
<dbReference type="GO" id="GO:0046872">
    <property type="term" value="F:metal ion binding"/>
    <property type="evidence" value="ECO:0007669"/>
    <property type="project" value="UniProtKB-KW"/>
</dbReference>
<dbReference type="PANTHER" id="PTHR42909">
    <property type="entry name" value="ZGC:136858"/>
    <property type="match status" value="1"/>
</dbReference>
<proteinExistence type="predicted"/>
<keyword evidence="8" id="KW-1185">Reference proteome</keyword>
<dbReference type="InterPro" id="IPR007342">
    <property type="entry name" value="PsuG"/>
</dbReference>
<evidence type="ECO:0000313" key="7">
    <source>
        <dbReference type="EMBL" id="WVZ88420.1"/>
    </source>
</evidence>
<protein>
    <recommendedName>
        <fullName evidence="6">HAT C-terminal dimerisation domain-containing protein</fullName>
    </recommendedName>
</protein>
<dbReference type="Gene3D" id="3.40.1790.10">
    <property type="entry name" value="Indigoidine synthase domain"/>
    <property type="match status" value="1"/>
</dbReference>
<dbReference type="GO" id="GO:0005737">
    <property type="term" value="C:cytoplasm"/>
    <property type="evidence" value="ECO:0007669"/>
    <property type="project" value="TreeGrafter"/>
</dbReference>
<dbReference type="GO" id="GO:0016798">
    <property type="term" value="F:hydrolase activity, acting on glycosyl bonds"/>
    <property type="evidence" value="ECO:0007669"/>
    <property type="project" value="UniProtKB-KW"/>
</dbReference>
<dbReference type="InterPro" id="IPR008906">
    <property type="entry name" value="HATC_C_dom"/>
</dbReference>
<dbReference type="GO" id="GO:0046983">
    <property type="term" value="F:protein dimerization activity"/>
    <property type="evidence" value="ECO:0007669"/>
    <property type="project" value="InterPro"/>
</dbReference>
<dbReference type="InterPro" id="IPR022830">
    <property type="entry name" value="Indigdn_synthA-like"/>
</dbReference>
<evidence type="ECO:0000313" key="8">
    <source>
        <dbReference type="Proteomes" id="UP001341281"/>
    </source>
</evidence>
<organism evidence="7 8">
    <name type="scientific">Paspalum notatum var. saurae</name>
    <dbReference type="NCBI Taxonomy" id="547442"/>
    <lineage>
        <taxon>Eukaryota</taxon>
        <taxon>Viridiplantae</taxon>
        <taxon>Streptophyta</taxon>
        <taxon>Embryophyta</taxon>
        <taxon>Tracheophyta</taxon>
        <taxon>Spermatophyta</taxon>
        <taxon>Magnoliopsida</taxon>
        <taxon>Liliopsida</taxon>
        <taxon>Poales</taxon>
        <taxon>Poaceae</taxon>
        <taxon>PACMAD clade</taxon>
        <taxon>Panicoideae</taxon>
        <taxon>Andropogonodae</taxon>
        <taxon>Paspaleae</taxon>
        <taxon>Paspalinae</taxon>
        <taxon>Paspalum</taxon>
    </lineage>
</organism>
<evidence type="ECO:0000256" key="3">
    <source>
        <dbReference type="ARBA" id="ARBA00023211"/>
    </source>
</evidence>
<reference evidence="7 8" key="1">
    <citation type="submission" date="2024-02" db="EMBL/GenBank/DDBJ databases">
        <title>High-quality chromosome-scale genome assembly of Pensacola bahiagrass (Paspalum notatum Flugge var. saurae).</title>
        <authorList>
            <person name="Vega J.M."/>
            <person name="Podio M."/>
            <person name="Orjuela J."/>
            <person name="Siena L.A."/>
            <person name="Pessino S.C."/>
            <person name="Combes M.C."/>
            <person name="Mariac C."/>
            <person name="Albertini E."/>
            <person name="Pupilli F."/>
            <person name="Ortiz J.P.A."/>
            <person name="Leblanc O."/>
        </authorList>
    </citation>
    <scope>NUCLEOTIDE SEQUENCE [LARGE SCALE GENOMIC DNA]</scope>
    <source>
        <strain evidence="7">R1</strain>
        <tissue evidence="7">Leaf</tissue>
    </source>
</reference>
<evidence type="ECO:0000259" key="6">
    <source>
        <dbReference type="Pfam" id="PF05699"/>
    </source>
</evidence>
<dbReference type="PANTHER" id="PTHR42909:SF1">
    <property type="entry name" value="CARBOHYDRATE KINASE PFKB DOMAIN-CONTAINING PROTEIN"/>
    <property type="match status" value="1"/>
</dbReference>
<keyword evidence="5" id="KW-0326">Glycosidase</keyword>
<dbReference type="AlphaFoldDB" id="A0AAQ3X7U5"/>
<keyword evidence="2" id="KW-0378">Hydrolase</keyword>
<feature type="domain" description="HAT C-terminal dimerisation" evidence="6">
    <location>
        <begin position="42"/>
        <end position="109"/>
    </location>
</feature>
<dbReference type="Proteomes" id="UP001341281">
    <property type="component" value="Chromosome 08"/>
</dbReference>
<sequence>MKCFRKFFPVTEDLNQVKDEYSRFATCSEELNDFDSIYDRWVLDPVKWWVNHGQPIPMLQKLALKLLNQPASSSCCERNWSTYSFIHSMKRNKLAPERAEDLVFVHNNLRLLSRKAEDYKTGPCRMWDVGGDGFESLSGVGILEIADLSLEEPVMESVSFEDANKNLHLGSGVLIAVPIPKQHAASGKMIESAIQKALKEAEDKRIIGNAITPFMLERVKELTGGSSLESKPYSRMEYDRKTWQNIYESLHSVSSWLAGV</sequence>
<evidence type="ECO:0000256" key="4">
    <source>
        <dbReference type="ARBA" id="ARBA00023239"/>
    </source>
</evidence>
<evidence type="ECO:0000256" key="2">
    <source>
        <dbReference type="ARBA" id="ARBA00022801"/>
    </source>
</evidence>